<evidence type="ECO:0000256" key="1">
    <source>
        <dbReference type="SAM" id="MobiDB-lite"/>
    </source>
</evidence>
<evidence type="ECO:0008006" key="4">
    <source>
        <dbReference type="Google" id="ProtNLM"/>
    </source>
</evidence>
<accession>A0A3P5X5M8</accession>
<feature type="region of interest" description="Disordered" evidence="1">
    <location>
        <begin position="1"/>
        <end position="26"/>
    </location>
</feature>
<dbReference type="Proteomes" id="UP000277498">
    <property type="component" value="Unassembled WGS sequence"/>
</dbReference>
<protein>
    <recommendedName>
        <fullName evidence="4">TnsA endonuclease N-terminal domain-containing protein</fullName>
    </recommendedName>
</protein>
<reference evidence="2 3" key="1">
    <citation type="submission" date="2018-11" db="EMBL/GenBank/DDBJ databases">
        <authorList>
            <person name="Criscuolo A."/>
        </authorList>
    </citation>
    <scope>NUCLEOTIDE SEQUENCE [LARGE SCALE GENOMIC DNA]</scope>
    <source>
        <strain evidence="2">ACIP111625</strain>
    </source>
</reference>
<gene>
    <name evidence="2" type="ORF">XINFAN_01607</name>
</gene>
<proteinExistence type="predicted"/>
<dbReference type="RefSeq" id="WP_124086027.1">
    <property type="nucleotide sequence ID" value="NZ_UXAW01000053.1"/>
</dbReference>
<dbReference type="OrthoDB" id="7982727at2"/>
<evidence type="ECO:0000313" key="2">
    <source>
        <dbReference type="EMBL" id="VDC26341.1"/>
    </source>
</evidence>
<dbReference type="AlphaFoldDB" id="A0A3P5X5M8"/>
<keyword evidence="3" id="KW-1185">Reference proteome</keyword>
<evidence type="ECO:0000313" key="3">
    <source>
        <dbReference type="Proteomes" id="UP000277498"/>
    </source>
</evidence>
<dbReference type="EMBL" id="UXAW01000053">
    <property type="protein sequence ID" value="VDC26341.1"/>
    <property type="molecule type" value="Genomic_DNA"/>
</dbReference>
<name>A0A3P5X5M8_9RHOB</name>
<organism evidence="2 3">
    <name type="scientific">Pseudogemmobacter humi</name>
    <dbReference type="NCBI Taxonomy" id="2483812"/>
    <lineage>
        <taxon>Bacteria</taxon>
        <taxon>Pseudomonadati</taxon>
        <taxon>Pseudomonadota</taxon>
        <taxon>Alphaproteobacteria</taxon>
        <taxon>Rhodobacterales</taxon>
        <taxon>Paracoccaceae</taxon>
        <taxon>Pseudogemmobacter</taxon>
    </lineage>
</organism>
<sequence length="230" mass="25704">MSEDDDETPWQPPQRSTGTRSFPARSRSSSRGFLLAHLPAEARPRQIIYESNLERQTALLLLARRDLRNLWDQPPKVAFTDKRGQIAHHIFDYLAEFDGGRRVAIAVKPQARAERLGFRETLARIRADLPPHFADEVVLVTEKTLPAAAMHIAELLHMFRACHDPEADGIVGDLMAAQYRPFCIADLVADSGLGGRAFRALVRAIYAGLVRADFDSRITSATVLLPPESR</sequence>